<gene>
    <name evidence="1" type="ORF">F8388_017576</name>
</gene>
<evidence type="ECO:0000313" key="2">
    <source>
        <dbReference type="Proteomes" id="UP000525078"/>
    </source>
</evidence>
<organism evidence="1 2">
    <name type="scientific">Cannabis sativa</name>
    <name type="common">Hemp</name>
    <name type="synonym">Marijuana</name>
    <dbReference type="NCBI Taxonomy" id="3483"/>
    <lineage>
        <taxon>Eukaryota</taxon>
        <taxon>Viridiplantae</taxon>
        <taxon>Streptophyta</taxon>
        <taxon>Embryophyta</taxon>
        <taxon>Tracheophyta</taxon>
        <taxon>Spermatophyta</taxon>
        <taxon>Magnoliopsida</taxon>
        <taxon>eudicotyledons</taxon>
        <taxon>Gunneridae</taxon>
        <taxon>Pentapetalae</taxon>
        <taxon>rosids</taxon>
        <taxon>fabids</taxon>
        <taxon>Rosales</taxon>
        <taxon>Cannabaceae</taxon>
        <taxon>Cannabis</taxon>
    </lineage>
</organism>
<name>A0A7J6DV93_CANSA</name>
<protein>
    <submittedName>
        <fullName evidence="1">Uncharacterized protein</fullName>
    </submittedName>
</protein>
<sequence length="112" mass="12522">MEFDSAEDNVIIVASLLFWPRILQKFCTSSIKGIERYQLLLIWDGVDCDDLTGHVIGLNLERSCLYGSVHSNNTLFHLLSGLELSGDVVGNDQSLLSLKLTKMNLGNPWQNL</sequence>
<accession>A0A7J6DV93</accession>
<dbReference type="Proteomes" id="UP000525078">
    <property type="component" value="Unassembled WGS sequence"/>
</dbReference>
<dbReference type="EMBL" id="JAATIP010000377">
    <property type="protein sequence ID" value="KAF4349998.1"/>
    <property type="molecule type" value="Genomic_DNA"/>
</dbReference>
<dbReference type="InterPro" id="IPR032675">
    <property type="entry name" value="LRR_dom_sf"/>
</dbReference>
<dbReference type="Gene3D" id="3.80.10.10">
    <property type="entry name" value="Ribonuclease Inhibitor"/>
    <property type="match status" value="1"/>
</dbReference>
<comment type="caution">
    <text evidence="1">The sequence shown here is derived from an EMBL/GenBank/DDBJ whole genome shotgun (WGS) entry which is preliminary data.</text>
</comment>
<proteinExistence type="predicted"/>
<reference evidence="1 2" key="1">
    <citation type="journal article" date="2020" name="bioRxiv">
        <title>Sequence and annotation of 42 cannabis genomes reveals extensive copy number variation in cannabinoid synthesis and pathogen resistance genes.</title>
        <authorList>
            <person name="Mckernan K.J."/>
            <person name="Helbert Y."/>
            <person name="Kane L.T."/>
            <person name="Ebling H."/>
            <person name="Zhang L."/>
            <person name="Liu B."/>
            <person name="Eaton Z."/>
            <person name="Mclaughlin S."/>
            <person name="Kingan S."/>
            <person name="Baybayan P."/>
            <person name="Concepcion G."/>
            <person name="Jordan M."/>
            <person name="Riva A."/>
            <person name="Barbazuk W."/>
            <person name="Harkins T."/>
        </authorList>
    </citation>
    <scope>NUCLEOTIDE SEQUENCE [LARGE SCALE GENOMIC DNA]</scope>
    <source>
        <strain evidence="2">cv. Jamaican Lion 4</strain>
        <tissue evidence="1">Leaf</tissue>
    </source>
</reference>
<evidence type="ECO:0000313" key="1">
    <source>
        <dbReference type="EMBL" id="KAF4349998.1"/>
    </source>
</evidence>
<dbReference type="AlphaFoldDB" id="A0A7J6DV93"/>